<gene>
    <name evidence="1" type="ORF">ACLA_089720</name>
</gene>
<dbReference type="KEGG" id="act:ACLA_089720"/>
<evidence type="ECO:0000313" key="2">
    <source>
        <dbReference type="Proteomes" id="UP000006701"/>
    </source>
</evidence>
<sequence length="225" mass="25510">MVLPVVEFVFFKLRSSVKPEDPSNEEGEALSKILTATKQQSGYQSSAWGRAVEDENPVVWVIVWDDEHDKCQWDCLAPFLEPKSEVIKVYSTLNPPVSATETFTTNPITEVVTLAFPSSLKPEEHKKLDEDLINFRLTLTEKLPEQLRPKSWTMGQIQRPGTLQHAKSPSGQAFVYVAAVGWESVETHMAARETKEFAESIQPIREKMIPPMQGLNMKHVSFRKI</sequence>
<dbReference type="OrthoDB" id="3830579at2759"/>
<reference evidence="1 2" key="1">
    <citation type="journal article" date="2008" name="PLoS Genet.">
        <title>Genomic islands in the pathogenic filamentous fungus Aspergillus fumigatus.</title>
        <authorList>
            <person name="Fedorova N.D."/>
            <person name="Khaldi N."/>
            <person name="Joardar V.S."/>
            <person name="Maiti R."/>
            <person name="Amedeo P."/>
            <person name="Anderson M.J."/>
            <person name="Crabtree J."/>
            <person name="Silva J.C."/>
            <person name="Badger J.H."/>
            <person name="Albarraq A."/>
            <person name="Angiuoli S."/>
            <person name="Bussey H."/>
            <person name="Bowyer P."/>
            <person name="Cotty P.J."/>
            <person name="Dyer P.S."/>
            <person name="Egan A."/>
            <person name="Galens K."/>
            <person name="Fraser-Liggett C.M."/>
            <person name="Haas B.J."/>
            <person name="Inman J.M."/>
            <person name="Kent R."/>
            <person name="Lemieux S."/>
            <person name="Malavazi I."/>
            <person name="Orvis J."/>
            <person name="Roemer T."/>
            <person name="Ronning C.M."/>
            <person name="Sundaram J.P."/>
            <person name="Sutton G."/>
            <person name="Turner G."/>
            <person name="Venter J.C."/>
            <person name="White O.R."/>
            <person name="Whitty B.R."/>
            <person name="Youngman P."/>
            <person name="Wolfe K.H."/>
            <person name="Goldman G.H."/>
            <person name="Wortman J.R."/>
            <person name="Jiang B."/>
            <person name="Denning D.W."/>
            <person name="Nierman W.C."/>
        </authorList>
    </citation>
    <scope>NUCLEOTIDE SEQUENCE [LARGE SCALE GENOMIC DNA]</scope>
    <source>
        <strain evidence="2">ATCC 1007 / CBS 513.65 / DSM 816 / NCTC 3887 / NRRL 1</strain>
    </source>
</reference>
<dbReference type="EMBL" id="DS027052">
    <property type="protein sequence ID" value="EAW11280.1"/>
    <property type="molecule type" value="Genomic_DNA"/>
</dbReference>
<keyword evidence="2" id="KW-1185">Reference proteome</keyword>
<dbReference type="GeneID" id="4705363"/>
<dbReference type="Gene3D" id="3.30.70.100">
    <property type="match status" value="1"/>
</dbReference>
<dbReference type="VEuPathDB" id="FungiDB:ACLA_089720"/>
<dbReference type="OMA" id="PRSWSMG"/>
<dbReference type="eggNOG" id="ENOG502SZDT">
    <property type="taxonomic scope" value="Eukaryota"/>
</dbReference>
<evidence type="ECO:0008006" key="3">
    <source>
        <dbReference type="Google" id="ProtNLM"/>
    </source>
</evidence>
<proteinExistence type="predicted"/>
<dbReference type="HOGENOM" id="CLU_081631_1_0_1"/>
<dbReference type="RefSeq" id="XP_001272706.1">
    <property type="nucleotide sequence ID" value="XM_001272705.1"/>
</dbReference>
<name>A1CEI1_ASPCL</name>
<accession>A1CEI1</accession>
<organism evidence="1 2">
    <name type="scientific">Aspergillus clavatus (strain ATCC 1007 / CBS 513.65 / DSM 816 / NCTC 3887 / NRRL 1 / QM 1276 / 107)</name>
    <dbReference type="NCBI Taxonomy" id="344612"/>
    <lineage>
        <taxon>Eukaryota</taxon>
        <taxon>Fungi</taxon>
        <taxon>Dikarya</taxon>
        <taxon>Ascomycota</taxon>
        <taxon>Pezizomycotina</taxon>
        <taxon>Eurotiomycetes</taxon>
        <taxon>Eurotiomycetidae</taxon>
        <taxon>Eurotiales</taxon>
        <taxon>Aspergillaceae</taxon>
        <taxon>Aspergillus</taxon>
        <taxon>Aspergillus subgen. Fumigati</taxon>
    </lineage>
</organism>
<dbReference type="Proteomes" id="UP000006701">
    <property type="component" value="Unassembled WGS sequence"/>
</dbReference>
<dbReference type="AlphaFoldDB" id="A1CEI1"/>
<dbReference type="InterPro" id="IPR011008">
    <property type="entry name" value="Dimeric_a/b-barrel"/>
</dbReference>
<protein>
    <recommendedName>
        <fullName evidence="3">ABM domain-containing protein</fullName>
    </recommendedName>
</protein>
<evidence type="ECO:0000313" key="1">
    <source>
        <dbReference type="EMBL" id="EAW11280.1"/>
    </source>
</evidence>
<dbReference type="SUPFAM" id="SSF54909">
    <property type="entry name" value="Dimeric alpha+beta barrel"/>
    <property type="match status" value="1"/>
</dbReference>